<evidence type="ECO:0000256" key="7">
    <source>
        <dbReference type="SAM" id="Phobius"/>
    </source>
</evidence>
<keyword evidence="6 7" id="KW-0472">Membrane</keyword>
<name>A0ABD2MA85_9BILA</name>
<protein>
    <submittedName>
        <fullName evidence="8">Uncharacterized protein</fullName>
    </submittedName>
</protein>
<keyword evidence="4" id="KW-0443">Lipid metabolism</keyword>
<evidence type="ECO:0000256" key="3">
    <source>
        <dbReference type="ARBA" id="ARBA00022824"/>
    </source>
</evidence>
<comment type="subcellular location">
    <subcellularLocation>
        <location evidence="1">Endoplasmic reticulum membrane</location>
        <topology evidence="1">Multi-pass membrane protein</topology>
    </subcellularLocation>
</comment>
<organism evidence="8 9">
    <name type="scientific">Heterodera trifolii</name>
    <dbReference type="NCBI Taxonomy" id="157864"/>
    <lineage>
        <taxon>Eukaryota</taxon>
        <taxon>Metazoa</taxon>
        <taxon>Ecdysozoa</taxon>
        <taxon>Nematoda</taxon>
        <taxon>Chromadorea</taxon>
        <taxon>Rhabditida</taxon>
        <taxon>Tylenchina</taxon>
        <taxon>Tylenchomorpha</taxon>
        <taxon>Tylenchoidea</taxon>
        <taxon>Heteroderidae</taxon>
        <taxon>Heteroderinae</taxon>
        <taxon>Heterodera</taxon>
    </lineage>
</organism>
<gene>
    <name evidence="8" type="ORF">niasHT_007696</name>
</gene>
<comment type="caution">
    <text evidence="8">The sequence shown here is derived from an EMBL/GenBank/DDBJ whole genome shotgun (WGS) entry which is preliminary data.</text>
</comment>
<dbReference type="GO" id="GO:0006665">
    <property type="term" value="P:sphingolipid metabolic process"/>
    <property type="evidence" value="ECO:0007669"/>
    <property type="project" value="UniProtKB-KW"/>
</dbReference>
<accession>A0ABD2MA85</accession>
<feature type="transmembrane region" description="Helical" evidence="7">
    <location>
        <begin position="33"/>
        <end position="50"/>
    </location>
</feature>
<keyword evidence="2 7" id="KW-0812">Transmembrane</keyword>
<evidence type="ECO:0000256" key="5">
    <source>
        <dbReference type="ARBA" id="ARBA00022989"/>
    </source>
</evidence>
<evidence type="ECO:0000256" key="2">
    <source>
        <dbReference type="ARBA" id="ARBA00022692"/>
    </source>
</evidence>
<keyword evidence="3" id="KW-0256">Endoplasmic reticulum</keyword>
<dbReference type="AlphaFoldDB" id="A0ABD2MA85"/>
<sequence>MTEERDMPEPNSSLPRKKVGFKEPHTGLVKNDFFGYWYLQYCLVTGLYMLEPWERKMFNVFVTGFIAVLCSAFYALWNALIN</sequence>
<dbReference type="InterPro" id="IPR024512">
    <property type="entry name" value="Ser_palmitoyltrfase_ssu-like"/>
</dbReference>
<feature type="transmembrane region" description="Helical" evidence="7">
    <location>
        <begin position="57"/>
        <end position="77"/>
    </location>
</feature>
<keyword evidence="9" id="KW-1185">Reference proteome</keyword>
<dbReference type="Pfam" id="PF11779">
    <property type="entry name" value="SPT_ssu-like"/>
    <property type="match status" value="1"/>
</dbReference>
<proteinExistence type="predicted"/>
<evidence type="ECO:0000256" key="6">
    <source>
        <dbReference type="ARBA" id="ARBA00023136"/>
    </source>
</evidence>
<dbReference type="GO" id="GO:0005789">
    <property type="term" value="C:endoplasmic reticulum membrane"/>
    <property type="evidence" value="ECO:0007669"/>
    <property type="project" value="UniProtKB-SubCell"/>
</dbReference>
<evidence type="ECO:0000256" key="1">
    <source>
        <dbReference type="ARBA" id="ARBA00004477"/>
    </source>
</evidence>
<reference evidence="8 9" key="1">
    <citation type="submission" date="2024-10" db="EMBL/GenBank/DDBJ databases">
        <authorList>
            <person name="Kim D."/>
        </authorList>
    </citation>
    <scope>NUCLEOTIDE SEQUENCE [LARGE SCALE GENOMIC DNA]</scope>
    <source>
        <strain evidence="8">BH-2024</strain>
    </source>
</reference>
<evidence type="ECO:0000313" key="8">
    <source>
        <dbReference type="EMBL" id="KAL3124413.1"/>
    </source>
</evidence>
<keyword evidence="4" id="KW-0746">Sphingolipid metabolism</keyword>
<evidence type="ECO:0000256" key="4">
    <source>
        <dbReference type="ARBA" id="ARBA00022919"/>
    </source>
</evidence>
<dbReference type="EMBL" id="JBICBT010000073">
    <property type="protein sequence ID" value="KAL3124413.1"/>
    <property type="molecule type" value="Genomic_DNA"/>
</dbReference>
<evidence type="ECO:0000313" key="9">
    <source>
        <dbReference type="Proteomes" id="UP001620626"/>
    </source>
</evidence>
<dbReference type="Proteomes" id="UP001620626">
    <property type="component" value="Unassembled WGS sequence"/>
</dbReference>
<keyword evidence="5 7" id="KW-1133">Transmembrane helix</keyword>